<dbReference type="PROSITE" id="PS50066">
    <property type="entry name" value="MADS_BOX_2"/>
    <property type="match status" value="1"/>
</dbReference>
<dbReference type="GO" id="GO:0046983">
    <property type="term" value="F:protein dimerization activity"/>
    <property type="evidence" value="ECO:0007669"/>
    <property type="project" value="InterPro"/>
</dbReference>
<gene>
    <name evidence="2" type="ORF">ZIOFF_020791</name>
</gene>
<evidence type="ECO:0000313" key="2">
    <source>
        <dbReference type="EMBL" id="KAG6517405.1"/>
    </source>
</evidence>
<accession>A0A8J5HI15</accession>
<keyword evidence="3" id="KW-1185">Reference proteome</keyword>
<dbReference type="Proteomes" id="UP000734854">
    <property type="component" value="Unassembled WGS sequence"/>
</dbReference>
<dbReference type="Pfam" id="PF00319">
    <property type="entry name" value="SRF-TF"/>
    <property type="match status" value="1"/>
</dbReference>
<evidence type="ECO:0000259" key="1">
    <source>
        <dbReference type="PROSITE" id="PS50066"/>
    </source>
</evidence>
<dbReference type="EMBL" id="JACMSC010000006">
    <property type="protein sequence ID" value="KAG6517405.1"/>
    <property type="molecule type" value="Genomic_DNA"/>
</dbReference>
<organism evidence="2 3">
    <name type="scientific">Zingiber officinale</name>
    <name type="common">Ginger</name>
    <name type="synonym">Amomum zingiber</name>
    <dbReference type="NCBI Taxonomy" id="94328"/>
    <lineage>
        <taxon>Eukaryota</taxon>
        <taxon>Viridiplantae</taxon>
        <taxon>Streptophyta</taxon>
        <taxon>Embryophyta</taxon>
        <taxon>Tracheophyta</taxon>
        <taxon>Spermatophyta</taxon>
        <taxon>Magnoliopsida</taxon>
        <taxon>Liliopsida</taxon>
        <taxon>Zingiberales</taxon>
        <taxon>Zingiberaceae</taxon>
        <taxon>Zingiber</taxon>
    </lineage>
</organism>
<dbReference type="PANTHER" id="PTHR48019">
    <property type="entry name" value="SERUM RESPONSE FACTOR HOMOLOG"/>
    <property type="match status" value="1"/>
</dbReference>
<dbReference type="CDD" id="cd00266">
    <property type="entry name" value="MADS_SRF_like"/>
    <property type="match status" value="1"/>
</dbReference>
<feature type="domain" description="MADS-box" evidence="1">
    <location>
        <begin position="1"/>
        <end position="61"/>
    </location>
</feature>
<dbReference type="GO" id="GO:0045944">
    <property type="term" value="P:positive regulation of transcription by RNA polymerase II"/>
    <property type="evidence" value="ECO:0007669"/>
    <property type="project" value="InterPro"/>
</dbReference>
<dbReference type="OrthoDB" id="678337at2759"/>
<reference evidence="2 3" key="1">
    <citation type="submission" date="2020-08" db="EMBL/GenBank/DDBJ databases">
        <title>Plant Genome Project.</title>
        <authorList>
            <person name="Zhang R.-G."/>
        </authorList>
    </citation>
    <scope>NUCLEOTIDE SEQUENCE [LARGE SCALE GENOMIC DNA]</scope>
    <source>
        <tissue evidence="2">Rhizome</tissue>
    </source>
</reference>
<dbReference type="InterPro" id="IPR002100">
    <property type="entry name" value="TF_MADSbox"/>
</dbReference>
<sequence length="292" mass="32527">MARSKVRLVRIANDAIRRATLKKRLKGLMKKVRELTVLCDVEAAAAVYDPQHPLRPAVWPSRRDAELTFRRFRDMPDIQRRRKVSSHETFLLERVAKLRDHLRRLMRANRELEMSVLLLEGLFGRSLLDVSIEDASTLSQLVDNKLREIASRREEVVRRLSMAPPPPPPPPPPQAVPTLIPLPLQHCINWPPLPPTPLPAVHTLMAPPLHQSMNGSLLPLPPQPPAAPMPSQRNINCLSFSATTALPSIQASALEGSHNHAAAAAAAGNFQTMDEYSGAAINPFPWSDSLFF</sequence>
<proteinExistence type="predicted"/>
<dbReference type="AlphaFoldDB" id="A0A8J5HI15"/>
<dbReference type="GO" id="GO:0000987">
    <property type="term" value="F:cis-regulatory region sequence-specific DNA binding"/>
    <property type="evidence" value="ECO:0007669"/>
    <property type="project" value="InterPro"/>
</dbReference>
<name>A0A8J5HI15_ZINOF</name>
<evidence type="ECO:0000313" key="3">
    <source>
        <dbReference type="Proteomes" id="UP000734854"/>
    </source>
</evidence>
<dbReference type="InterPro" id="IPR050142">
    <property type="entry name" value="MADS-box/MEF2_TF"/>
</dbReference>
<comment type="caution">
    <text evidence="2">The sequence shown here is derived from an EMBL/GenBank/DDBJ whole genome shotgun (WGS) entry which is preliminary data.</text>
</comment>
<dbReference type="SMART" id="SM00432">
    <property type="entry name" value="MADS"/>
    <property type="match status" value="1"/>
</dbReference>
<dbReference type="InterPro" id="IPR033897">
    <property type="entry name" value="SRF-like_MADS-box"/>
</dbReference>
<protein>
    <recommendedName>
        <fullName evidence="1">MADS-box domain-containing protein</fullName>
    </recommendedName>
</protein>
<dbReference type="GO" id="GO:0000981">
    <property type="term" value="F:DNA-binding transcription factor activity, RNA polymerase II-specific"/>
    <property type="evidence" value="ECO:0007669"/>
    <property type="project" value="InterPro"/>
</dbReference>